<evidence type="ECO:0000313" key="1">
    <source>
        <dbReference type="EMBL" id="VDD87073.1"/>
    </source>
</evidence>
<sequence>MGNNFSREAETERAYQRLKQAYDDQLANEIALRTINIEQEEALKFAAQKRSLPYEGLSLACILGEYAEQLLEENSKRFEVVGGTITVGDVDERAAFNERLRNESL</sequence>
<dbReference type="AlphaFoldDB" id="A0A0N4UY66"/>
<proteinExistence type="predicted"/>
<gene>
    <name evidence="1" type="ORF">EVEC_LOCUS2216</name>
</gene>
<organism evidence="3">
    <name type="scientific">Enterobius vermicularis</name>
    <name type="common">Human pinworm</name>
    <dbReference type="NCBI Taxonomy" id="51028"/>
    <lineage>
        <taxon>Eukaryota</taxon>
        <taxon>Metazoa</taxon>
        <taxon>Ecdysozoa</taxon>
        <taxon>Nematoda</taxon>
        <taxon>Chromadorea</taxon>
        <taxon>Rhabditida</taxon>
        <taxon>Spirurina</taxon>
        <taxon>Oxyuridomorpha</taxon>
        <taxon>Oxyuroidea</taxon>
        <taxon>Oxyuridae</taxon>
        <taxon>Enterobius</taxon>
    </lineage>
</organism>
<accession>A0A0N4UY66</accession>
<keyword evidence="2" id="KW-1185">Reference proteome</keyword>
<dbReference type="EMBL" id="UXUI01007339">
    <property type="protein sequence ID" value="VDD87073.1"/>
    <property type="molecule type" value="Genomic_DNA"/>
</dbReference>
<name>A0A0N4UY66_ENTVE</name>
<protein>
    <submittedName>
        <fullName evidence="3">Terminase small subunit</fullName>
    </submittedName>
</protein>
<evidence type="ECO:0000313" key="2">
    <source>
        <dbReference type="Proteomes" id="UP000274131"/>
    </source>
</evidence>
<reference evidence="3" key="1">
    <citation type="submission" date="2017-02" db="UniProtKB">
        <authorList>
            <consortium name="WormBaseParasite"/>
        </authorList>
    </citation>
    <scope>IDENTIFICATION</scope>
</reference>
<reference evidence="1 2" key="2">
    <citation type="submission" date="2018-10" db="EMBL/GenBank/DDBJ databases">
        <authorList>
            <consortium name="Pathogen Informatics"/>
        </authorList>
    </citation>
    <scope>NUCLEOTIDE SEQUENCE [LARGE SCALE GENOMIC DNA]</scope>
</reference>
<evidence type="ECO:0000313" key="3">
    <source>
        <dbReference type="WBParaSite" id="EVEC_0000250801-mRNA-1"/>
    </source>
</evidence>
<dbReference type="Proteomes" id="UP000274131">
    <property type="component" value="Unassembled WGS sequence"/>
</dbReference>
<dbReference type="WBParaSite" id="EVEC_0000250801-mRNA-1">
    <property type="protein sequence ID" value="EVEC_0000250801-mRNA-1"/>
    <property type="gene ID" value="EVEC_0000250801"/>
</dbReference>